<comment type="caution">
    <text evidence="2">The sequence shown here is derived from an EMBL/GenBank/DDBJ whole genome shotgun (WGS) entry which is preliminary data.</text>
</comment>
<evidence type="ECO:0000256" key="1">
    <source>
        <dbReference type="SAM" id="MobiDB-lite"/>
    </source>
</evidence>
<organism evidence="2 3">
    <name type="scientific">Coprinellus micaceus</name>
    <name type="common">Glistening ink-cap mushroom</name>
    <name type="synonym">Coprinus micaceus</name>
    <dbReference type="NCBI Taxonomy" id="71717"/>
    <lineage>
        <taxon>Eukaryota</taxon>
        <taxon>Fungi</taxon>
        <taxon>Dikarya</taxon>
        <taxon>Basidiomycota</taxon>
        <taxon>Agaricomycotina</taxon>
        <taxon>Agaricomycetes</taxon>
        <taxon>Agaricomycetidae</taxon>
        <taxon>Agaricales</taxon>
        <taxon>Agaricineae</taxon>
        <taxon>Psathyrellaceae</taxon>
        <taxon>Coprinellus</taxon>
    </lineage>
</organism>
<name>A0A4Y7TEL0_COPMI</name>
<proteinExistence type="predicted"/>
<gene>
    <name evidence="2" type="ORF">FA13DRAFT_1731779</name>
</gene>
<evidence type="ECO:0000313" key="3">
    <source>
        <dbReference type="Proteomes" id="UP000298030"/>
    </source>
</evidence>
<accession>A0A4Y7TEL0</accession>
<dbReference type="AlphaFoldDB" id="A0A4Y7TEL0"/>
<keyword evidence="3" id="KW-1185">Reference proteome</keyword>
<sequence length="84" mass="9438">MLLLRFLRLDAPAARYSMLSTRNWDLNAFPKIVHQEESNESKQPGSPWACEDPAIGARGMSPSLDRRCLSTSTSMFHGTRNARS</sequence>
<feature type="region of interest" description="Disordered" evidence="1">
    <location>
        <begin position="35"/>
        <end position="63"/>
    </location>
</feature>
<evidence type="ECO:0000313" key="2">
    <source>
        <dbReference type="EMBL" id="TEB32580.1"/>
    </source>
</evidence>
<dbReference type="Proteomes" id="UP000298030">
    <property type="component" value="Unassembled WGS sequence"/>
</dbReference>
<reference evidence="2 3" key="1">
    <citation type="journal article" date="2019" name="Nat. Ecol. Evol.">
        <title>Megaphylogeny resolves global patterns of mushroom evolution.</title>
        <authorList>
            <person name="Varga T."/>
            <person name="Krizsan K."/>
            <person name="Foldi C."/>
            <person name="Dima B."/>
            <person name="Sanchez-Garcia M."/>
            <person name="Sanchez-Ramirez S."/>
            <person name="Szollosi G.J."/>
            <person name="Szarkandi J.G."/>
            <person name="Papp V."/>
            <person name="Albert L."/>
            <person name="Andreopoulos W."/>
            <person name="Angelini C."/>
            <person name="Antonin V."/>
            <person name="Barry K.W."/>
            <person name="Bougher N.L."/>
            <person name="Buchanan P."/>
            <person name="Buyck B."/>
            <person name="Bense V."/>
            <person name="Catcheside P."/>
            <person name="Chovatia M."/>
            <person name="Cooper J."/>
            <person name="Damon W."/>
            <person name="Desjardin D."/>
            <person name="Finy P."/>
            <person name="Geml J."/>
            <person name="Haridas S."/>
            <person name="Hughes K."/>
            <person name="Justo A."/>
            <person name="Karasinski D."/>
            <person name="Kautmanova I."/>
            <person name="Kiss B."/>
            <person name="Kocsube S."/>
            <person name="Kotiranta H."/>
            <person name="LaButti K.M."/>
            <person name="Lechner B.E."/>
            <person name="Liimatainen K."/>
            <person name="Lipzen A."/>
            <person name="Lukacs Z."/>
            <person name="Mihaltcheva S."/>
            <person name="Morgado L.N."/>
            <person name="Niskanen T."/>
            <person name="Noordeloos M.E."/>
            <person name="Ohm R.A."/>
            <person name="Ortiz-Santana B."/>
            <person name="Ovrebo C."/>
            <person name="Racz N."/>
            <person name="Riley R."/>
            <person name="Savchenko A."/>
            <person name="Shiryaev A."/>
            <person name="Soop K."/>
            <person name="Spirin V."/>
            <person name="Szebenyi C."/>
            <person name="Tomsovsky M."/>
            <person name="Tulloss R.E."/>
            <person name="Uehling J."/>
            <person name="Grigoriev I.V."/>
            <person name="Vagvolgyi C."/>
            <person name="Papp T."/>
            <person name="Martin F.M."/>
            <person name="Miettinen O."/>
            <person name="Hibbett D.S."/>
            <person name="Nagy L.G."/>
        </authorList>
    </citation>
    <scope>NUCLEOTIDE SEQUENCE [LARGE SCALE GENOMIC DNA]</scope>
    <source>
        <strain evidence="2 3">FP101781</strain>
    </source>
</reference>
<dbReference type="EMBL" id="QPFP01000015">
    <property type="protein sequence ID" value="TEB32580.1"/>
    <property type="molecule type" value="Genomic_DNA"/>
</dbReference>
<protein>
    <submittedName>
        <fullName evidence="2">Uncharacterized protein</fullName>
    </submittedName>
</protein>